<dbReference type="RefSeq" id="WP_193943018.1">
    <property type="nucleotide sequence ID" value="NZ_JADEWB010000071.1"/>
</dbReference>
<dbReference type="PANTHER" id="PTHR46844:SF1">
    <property type="entry name" value="SLR5058 PROTEIN"/>
    <property type="match status" value="1"/>
</dbReference>
<dbReference type="InterPro" id="IPR027417">
    <property type="entry name" value="P-loop_NTPase"/>
</dbReference>
<keyword evidence="7" id="KW-1185">Reference proteome</keyword>
<sequence>MDSFQDSIELRNRFLEEVANEYGLFHKHREIFLCRFNHQNAEDKNTDIAKYLGFEYQELQDYLAEICDKFSFKSNQRGRSKKGQSPWEKTFTFLWNTKFNEWLKLQQNPNVQIPILNDVNWLQVCHTKLEYQQEQQKYIRRKASEKGFEVNVHVPLGLVERKHQQRRDGNNDKRDVYQLEKEVIAKIYEHDDFLEQVINQNPTRKNKHIAIVGEPGAGKTTLLSAVASYIKDKTSKLPIFISLGSLEGMTLEEYLLKKWLPDAIKLFNSDFKTTSEIEEQLKTRFYKGDVWLLLDGVDEMGESSPGEALRKISQALTDWLGQARVILTCRLNVWDAITNNHLPGFDFDTYKTQEFKPEDVDKFIEEWFKYDNKIQEGEELKAKLRQPGKERIYELVTNPLRLSLLCQIFYNNKHNDLPETKAELFGLYTRYFYNWKPELVPQNFNYTLKQELHQALGRLALAGINEGSRFRLKESFAVQEMGQDLFDLACHVGVGWLTLVDRDARSEEAVYAFFHPNFQEYFAALVIDDWHYFLNHNNDNPNPFIKHNNQDCVYLIFEDKWKEVILLWFGRKSINKDDKEDFIEALVSFESGCDDFYFYPSYFLAATAIAQFTACRIASEIIQELVKLSYCHRSDDYSEYWEFYLPISHGASDTLIEANLSQSINFIINEIHNTNDEYIHANFVDILIKVGHNNSHAINVVIDLICKYKGGEIFWREYDKDDFIKFAKNNLELTNYLIELIQTEDDIGFTVDFLIKISPDNSLSIDVLCQAIQVIEDGDMCFYCVESLIKIDPSNPRLITGICKVIYDFPTYGMEFIGMLSEIILKMDKQLQMGLIKELENLISSNTDENICFPATIVLTELNSKHPLIIPTFIELLQSSSNSIIIRNSAATLFEIGEFNKDYEKIIIAILFNIKGRRIFTRFSNFPEIQEDSFLFLLGEYPIKLIKKYSEMVISELVSLNNISDNESDKISILNQILKIQNNNSIAIHCLLELMESSINEDIVLAAAKSILKFNFLKTSALSNLLKLAKQSHNESIRREAALMLYKTDKDKYSDTYISTLEELIQFSPKIRTRLKSIEDLNEIDSGNTVIIDGILDIIHTYNKDKSDISYIELSRVFTRILQISQMPRVVYELKNYISEYTDTNSFIKFATSYEILWHCAQNMTYPEFYRAWHGNTPTIQNLENQFTDTHSLLTQLQPTNKTYPLPLNLKTLHNETDIIEISQEICNQIYLTAFTAPEEIPTVINAPQLKSKIPQIKKHLKTENLALIINNCEPNDTIINFCNKLTDVLHIAFITEQPLNPPLRGFPQQQNLLNTIQNWINEIE</sequence>
<dbReference type="SMART" id="SM00382">
    <property type="entry name" value="AAA"/>
    <property type="match status" value="1"/>
</dbReference>
<dbReference type="Gene3D" id="3.40.50.300">
    <property type="entry name" value="P-loop containing nucleotide triphosphate hydrolases"/>
    <property type="match status" value="1"/>
</dbReference>
<protein>
    <submittedName>
        <fullName evidence="6">NACHT domain-containing protein</fullName>
    </submittedName>
</protein>
<dbReference type="SUPFAM" id="SSF52540">
    <property type="entry name" value="P-loop containing nucleoside triphosphate hydrolases"/>
    <property type="match status" value="1"/>
</dbReference>
<comment type="caution">
    <text evidence="6">The sequence shown here is derived from an EMBL/GenBank/DDBJ whole genome shotgun (WGS) entry which is preliminary data.</text>
</comment>
<reference evidence="6 7" key="1">
    <citation type="submission" date="2020-10" db="EMBL/GenBank/DDBJ databases">
        <authorList>
            <person name="Castelo-Branco R."/>
            <person name="Eusebio N."/>
            <person name="Adriana R."/>
            <person name="Vieira A."/>
            <person name="Brugerolle De Fraissinette N."/>
            <person name="Rezende De Castro R."/>
            <person name="Schneider M.P."/>
            <person name="Vasconcelos V."/>
            <person name="Leao P.N."/>
        </authorList>
    </citation>
    <scope>NUCLEOTIDE SEQUENCE [LARGE SCALE GENOMIC DNA]</scope>
    <source>
        <strain evidence="6 7">LEGE 00250</strain>
    </source>
</reference>
<comment type="similarity">
    <text evidence="1">Belongs to the CpcE/RpcE/PecE family.</text>
</comment>
<name>A0ABR9VH24_9CYAN</name>
<dbReference type="InterPro" id="IPR007111">
    <property type="entry name" value="NACHT_NTPase"/>
</dbReference>
<organism evidence="6 7">
    <name type="scientific">Sphaerospermopsis aphanizomenoides LEGE 00250</name>
    <dbReference type="NCBI Taxonomy" id="2777972"/>
    <lineage>
        <taxon>Bacteria</taxon>
        <taxon>Bacillati</taxon>
        <taxon>Cyanobacteriota</taxon>
        <taxon>Cyanophyceae</taxon>
        <taxon>Nostocales</taxon>
        <taxon>Aphanizomenonaceae</taxon>
        <taxon>Sphaerospermopsis</taxon>
        <taxon>Sphaerospermopsis aphanizomenoides</taxon>
    </lineage>
</organism>
<dbReference type="Gene3D" id="1.25.10.10">
    <property type="entry name" value="Leucine-rich Repeat Variant"/>
    <property type="match status" value="1"/>
</dbReference>
<evidence type="ECO:0000256" key="3">
    <source>
        <dbReference type="ARBA" id="ARBA00022738"/>
    </source>
</evidence>
<dbReference type="Proteomes" id="UP000606776">
    <property type="component" value="Unassembled WGS sequence"/>
</dbReference>
<dbReference type="InterPro" id="IPR003593">
    <property type="entry name" value="AAA+_ATPase"/>
</dbReference>
<dbReference type="CDD" id="cd00009">
    <property type="entry name" value="AAA"/>
    <property type="match status" value="1"/>
</dbReference>
<accession>A0ABR9VH24</accession>
<keyword evidence="3" id="KW-0605">Phycobilisome</keyword>
<feature type="domain" description="NACHT" evidence="5">
    <location>
        <begin position="207"/>
        <end position="330"/>
    </location>
</feature>
<keyword evidence="2" id="KW-0042">Antenna complex</keyword>
<dbReference type="EMBL" id="JADEWB010000071">
    <property type="protein sequence ID" value="MBE9236987.1"/>
    <property type="molecule type" value="Genomic_DNA"/>
</dbReference>
<dbReference type="InterPro" id="IPR054611">
    <property type="entry name" value="NCAB"/>
</dbReference>
<dbReference type="InterPro" id="IPR016024">
    <property type="entry name" value="ARM-type_fold"/>
</dbReference>
<dbReference type="InterPro" id="IPR011989">
    <property type="entry name" value="ARM-like"/>
</dbReference>
<evidence type="ECO:0000256" key="1">
    <source>
        <dbReference type="ARBA" id="ARBA00009299"/>
    </source>
</evidence>
<evidence type="ECO:0000259" key="5">
    <source>
        <dbReference type="PROSITE" id="PS50837"/>
    </source>
</evidence>
<gene>
    <name evidence="6" type="ORF">IQ227_13370</name>
</gene>
<evidence type="ECO:0000256" key="4">
    <source>
        <dbReference type="ARBA" id="ARBA00023239"/>
    </source>
</evidence>
<dbReference type="InterPro" id="IPR054570">
    <property type="entry name" value="NCC-H_dom"/>
</dbReference>
<evidence type="ECO:0000313" key="7">
    <source>
        <dbReference type="Proteomes" id="UP000606776"/>
    </source>
</evidence>
<keyword evidence="4" id="KW-0456">Lyase</keyword>
<dbReference type="SUPFAM" id="SSF48371">
    <property type="entry name" value="ARM repeat"/>
    <property type="match status" value="1"/>
</dbReference>
<dbReference type="PROSITE" id="PS50837">
    <property type="entry name" value="NACHT"/>
    <property type="match status" value="1"/>
</dbReference>
<dbReference type="Pfam" id="PF22724">
    <property type="entry name" value="NCAB1"/>
    <property type="match status" value="1"/>
</dbReference>
<evidence type="ECO:0000256" key="2">
    <source>
        <dbReference type="ARBA" id="ARBA00022549"/>
    </source>
</evidence>
<proteinExistence type="inferred from homology"/>
<evidence type="ECO:0000313" key="6">
    <source>
        <dbReference type="EMBL" id="MBE9236987.1"/>
    </source>
</evidence>
<dbReference type="Pfam" id="PF22730">
    <property type="entry name" value="NCC-H"/>
    <property type="match status" value="1"/>
</dbReference>
<dbReference type="PANTHER" id="PTHR46844">
    <property type="entry name" value="SLR5058 PROTEIN"/>
    <property type="match status" value="1"/>
</dbReference>
<dbReference type="Pfam" id="PF05729">
    <property type="entry name" value="NACHT"/>
    <property type="match status" value="1"/>
</dbReference>